<accession>A0A316A760</accession>
<dbReference type="SUPFAM" id="SSF51679">
    <property type="entry name" value="Bacterial luciferase-like"/>
    <property type="match status" value="1"/>
</dbReference>
<keyword evidence="1" id="KW-0285">Flavoprotein</keyword>
<evidence type="ECO:0000256" key="2">
    <source>
        <dbReference type="ARBA" id="ARBA00022643"/>
    </source>
</evidence>
<feature type="domain" description="Luciferase-like" evidence="5">
    <location>
        <begin position="19"/>
        <end position="338"/>
    </location>
</feature>
<evidence type="ECO:0000256" key="1">
    <source>
        <dbReference type="ARBA" id="ARBA00022630"/>
    </source>
</evidence>
<sequence>MRASSRSMSTPITSASHFRLGLFSSNCSGGLAVTKIPERWSASWEDNLAMAKLADEVGIDFVLPIARLIGYGGETNFHESVLEPIPWATAIVAATKRLTAFATVHTAFNHPVVVAKQLATIDAMAPGRVGLNVVAGWNQPEYEAMGVDLPTAHDARYAYAQEWFDAVATLWSREGRYDLPGEYFDLRGVESSPKPAAGRVPILNAGSSPQGKAFAARNADFVFTIVAGPEQGASVVAEVTAAGRALGRSPGVLTPTHVVCRSTHAEAEEYLRYYAEENADWAAVDNLMRLQGMHAQSFSPEMLATFRGRFAAGHGTCPIIGTPDEVADEIEKFATAGFGGITMSFVDYTGELEHFAAEVMPRLEKKGLRPAPA</sequence>
<dbReference type="PANTHER" id="PTHR42847:SF4">
    <property type="entry name" value="ALKANESULFONATE MONOOXYGENASE-RELATED"/>
    <property type="match status" value="1"/>
</dbReference>
<dbReference type="Proteomes" id="UP000245469">
    <property type="component" value="Unassembled WGS sequence"/>
</dbReference>
<comment type="caution">
    <text evidence="6">The sequence shown here is derived from an EMBL/GenBank/DDBJ whole genome shotgun (WGS) entry which is preliminary data.</text>
</comment>
<protein>
    <submittedName>
        <fullName evidence="6">Alkanesulfonate monooxygenase SsuD/methylene tetrahydromethanopterin reductase-like flavin-dependent oxidoreductase (Luciferase family)</fullName>
    </submittedName>
</protein>
<organism evidence="6 7">
    <name type="scientific">Quadrisphaera granulorum</name>
    <dbReference type="NCBI Taxonomy" id="317664"/>
    <lineage>
        <taxon>Bacteria</taxon>
        <taxon>Bacillati</taxon>
        <taxon>Actinomycetota</taxon>
        <taxon>Actinomycetes</taxon>
        <taxon>Kineosporiales</taxon>
        <taxon>Kineosporiaceae</taxon>
        <taxon>Quadrisphaera</taxon>
    </lineage>
</organism>
<dbReference type="InterPro" id="IPR050172">
    <property type="entry name" value="SsuD_RutA_monooxygenase"/>
</dbReference>
<dbReference type="Pfam" id="PF00296">
    <property type="entry name" value="Bac_luciferase"/>
    <property type="match status" value="1"/>
</dbReference>
<keyword evidence="3" id="KW-0560">Oxidoreductase</keyword>
<dbReference type="InterPro" id="IPR036661">
    <property type="entry name" value="Luciferase-like_sf"/>
</dbReference>
<dbReference type="PANTHER" id="PTHR42847">
    <property type="entry name" value="ALKANESULFONATE MONOOXYGENASE"/>
    <property type="match status" value="1"/>
</dbReference>
<keyword evidence="2" id="KW-0288">FMN</keyword>
<dbReference type="EMBL" id="QGDQ01000012">
    <property type="protein sequence ID" value="PWJ53555.1"/>
    <property type="molecule type" value="Genomic_DNA"/>
</dbReference>
<keyword evidence="4 6" id="KW-0503">Monooxygenase</keyword>
<keyword evidence="7" id="KW-1185">Reference proteome</keyword>
<dbReference type="AlphaFoldDB" id="A0A316A760"/>
<evidence type="ECO:0000256" key="4">
    <source>
        <dbReference type="ARBA" id="ARBA00023033"/>
    </source>
</evidence>
<gene>
    <name evidence="6" type="ORF">BXY45_112129</name>
</gene>
<dbReference type="Gene3D" id="3.20.20.30">
    <property type="entry name" value="Luciferase-like domain"/>
    <property type="match status" value="1"/>
</dbReference>
<evidence type="ECO:0000256" key="3">
    <source>
        <dbReference type="ARBA" id="ARBA00023002"/>
    </source>
</evidence>
<reference evidence="6 7" key="1">
    <citation type="submission" date="2018-03" db="EMBL/GenBank/DDBJ databases">
        <title>Genomic Encyclopedia of Archaeal and Bacterial Type Strains, Phase II (KMG-II): from individual species to whole genera.</title>
        <authorList>
            <person name="Goeker M."/>
        </authorList>
    </citation>
    <scope>NUCLEOTIDE SEQUENCE [LARGE SCALE GENOMIC DNA]</scope>
    <source>
        <strain evidence="6 7">DSM 44889</strain>
    </source>
</reference>
<evidence type="ECO:0000313" key="6">
    <source>
        <dbReference type="EMBL" id="PWJ53555.1"/>
    </source>
</evidence>
<dbReference type="GO" id="GO:0046306">
    <property type="term" value="P:alkanesulfonate catabolic process"/>
    <property type="evidence" value="ECO:0007669"/>
    <property type="project" value="TreeGrafter"/>
</dbReference>
<name>A0A316A760_9ACTN</name>
<proteinExistence type="predicted"/>
<dbReference type="InterPro" id="IPR011251">
    <property type="entry name" value="Luciferase-like_dom"/>
</dbReference>
<dbReference type="CDD" id="cd01094">
    <property type="entry name" value="Alkanesulfonate_monoxygenase"/>
    <property type="match status" value="1"/>
</dbReference>
<dbReference type="GO" id="GO:0008726">
    <property type="term" value="F:alkanesulfonate monooxygenase activity"/>
    <property type="evidence" value="ECO:0007669"/>
    <property type="project" value="TreeGrafter"/>
</dbReference>
<evidence type="ECO:0000259" key="5">
    <source>
        <dbReference type="Pfam" id="PF00296"/>
    </source>
</evidence>
<evidence type="ECO:0000313" key="7">
    <source>
        <dbReference type="Proteomes" id="UP000245469"/>
    </source>
</evidence>